<dbReference type="AlphaFoldDB" id="A0A9D4UAK2"/>
<evidence type="ECO:0000313" key="2">
    <source>
        <dbReference type="EMBL" id="KAI5064370.1"/>
    </source>
</evidence>
<comment type="caution">
    <text evidence="2">The sequence shown here is derived from an EMBL/GenBank/DDBJ whole genome shotgun (WGS) entry which is preliminary data.</text>
</comment>
<evidence type="ECO:0000256" key="1">
    <source>
        <dbReference type="SAM" id="MobiDB-lite"/>
    </source>
</evidence>
<keyword evidence="3" id="KW-1185">Reference proteome</keyword>
<accession>A0A9D4UAK2</accession>
<feature type="region of interest" description="Disordered" evidence="1">
    <location>
        <begin position="1"/>
        <end position="27"/>
    </location>
</feature>
<evidence type="ECO:0000313" key="3">
    <source>
        <dbReference type="Proteomes" id="UP000886520"/>
    </source>
</evidence>
<name>A0A9D4UAK2_ADICA</name>
<proteinExistence type="predicted"/>
<reference evidence="2" key="1">
    <citation type="submission" date="2021-01" db="EMBL/GenBank/DDBJ databases">
        <title>Adiantum capillus-veneris genome.</title>
        <authorList>
            <person name="Fang Y."/>
            <person name="Liao Q."/>
        </authorList>
    </citation>
    <scope>NUCLEOTIDE SEQUENCE</scope>
    <source>
        <strain evidence="2">H3</strain>
        <tissue evidence="2">Leaf</tissue>
    </source>
</reference>
<sequence length="86" mass="9498">MSKKSLTVDIPSAIPSQESEEHTSPRTWRSARKALHRAQAIVAEDVIIDEEISTPLEASPLAVDTGPVNYTFLEMKQELDLSVLAH</sequence>
<gene>
    <name evidence="2" type="ORF">GOP47_0021040</name>
</gene>
<protein>
    <submittedName>
        <fullName evidence="2">Uncharacterized protein</fullName>
    </submittedName>
</protein>
<dbReference type="Proteomes" id="UP000886520">
    <property type="component" value="Chromosome 20"/>
</dbReference>
<dbReference type="EMBL" id="JABFUD020000020">
    <property type="protein sequence ID" value="KAI5064370.1"/>
    <property type="molecule type" value="Genomic_DNA"/>
</dbReference>
<dbReference type="OrthoDB" id="2004209at2759"/>
<organism evidence="2 3">
    <name type="scientific">Adiantum capillus-veneris</name>
    <name type="common">Maidenhair fern</name>
    <dbReference type="NCBI Taxonomy" id="13818"/>
    <lineage>
        <taxon>Eukaryota</taxon>
        <taxon>Viridiplantae</taxon>
        <taxon>Streptophyta</taxon>
        <taxon>Embryophyta</taxon>
        <taxon>Tracheophyta</taxon>
        <taxon>Polypodiopsida</taxon>
        <taxon>Polypodiidae</taxon>
        <taxon>Polypodiales</taxon>
        <taxon>Pteridineae</taxon>
        <taxon>Pteridaceae</taxon>
        <taxon>Vittarioideae</taxon>
        <taxon>Adiantum</taxon>
    </lineage>
</organism>